<evidence type="ECO:0000259" key="2">
    <source>
        <dbReference type="Pfam" id="PF05699"/>
    </source>
</evidence>
<dbReference type="GO" id="GO:0046983">
    <property type="term" value="F:protein dimerization activity"/>
    <property type="evidence" value="ECO:0007669"/>
    <property type="project" value="InterPro"/>
</dbReference>
<keyword evidence="1" id="KW-0732">Signal</keyword>
<evidence type="ECO:0000256" key="1">
    <source>
        <dbReference type="SAM" id="SignalP"/>
    </source>
</evidence>
<sequence length="463" mass="52143">MAEGGLALFIAAHCSILSCDHLGVLCAKQIQDSEAGKGIKMHNSDIIADQPYSILIDESTDISVLKFLGVTIMYFDRQIGKIMSTYLSLVEMQACDADAITDEVCKTIEEKGLDITKIVGFGSDNASVMVGMNNGVYKKLKEKVPSLIPCVCHSLKLAVSAATSAKLPRNIDHSTLRQAQYKNVYNAMNNGHNPLKIVKACDTSSIAKRFVNPYCKEHTLTFNMDSYTSPNLQWPLEFTMILEKSNSSEDEKKQLKERLVHFLQILLKQLQQRLPKNVVILEKVSMMSVKNTLKLIKKPLTPLLNLLKFDINKIDKINHQWQNLTNIKWIEQTNTTQFWKEVSEYTDASGLNPYFDVSSVALQILILPWSNADVERLFSQMNVVKPKLRNRMGPKLLNSILTIRAGLKREEMCCSKYVLPADILNSITKSYITPSQNQNQGNEGVDDNMVELMDIDVDCPILF</sequence>
<dbReference type="OrthoDB" id="6618748at2759"/>
<name>A0A6G0TBG4_APHGL</name>
<dbReference type="Proteomes" id="UP000475862">
    <property type="component" value="Unassembled WGS sequence"/>
</dbReference>
<dbReference type="AlphaFoldDB" id="A0A6G0TBG4"/>
<proteinExistence type="predicted"/>
<dbReference type="PANTHER" id="PTHR37162">
    <property type="entry name" value="HAT FAMILY DIMERISATION DOMAINCONTAINING PROTEIN-RELATED"/>
    <property type="match status" value="1"/>
</dbReference>
<comment type="caution">
    <text evidence="3">The sequence shown here is derived from an EMBL/GenBank/DDBJ whole genome shotgun (WGS) entry which is preliminary data.</text>
</comment>
<dbReference type="Pfam" id="PF05699">
    <property type="entry name" value="Dimer_Tnp_hAT"/>
    <property type="match status" value="1"/>
</dbReference>
<dbReference type="EMBL" id="VYZN01000048">
    <property type="protein sequence ID" value="KAE9528598.1"/>
    <property type="molecule type" value="Genomic_DNA"/>
</dbReference>
<feature type="chain" id="PRO_5026351986" description="HAT C-terminal dimerisation domain-containing protein" evidence="1">
    <location>
        <begin position="20"/>
        <end position="463"/>
    </location>
</feature>
<organism evidence="3 4">
    <name type="scientific">Aphis glycines</name>
    <name type="common">Soybean aphid</name>
    <dbReference type="NCBI Taxonomy" id="307491"/>
    <lineage>
        <taxon>Eukaryota</taxon>
        <taxon>Metazoa</taxon>
        <taxon>Ecdysozoa</taxon>
        <taxon>Arthropoda</taxon>
        <taxon>Hexapoda</taxon>
        <taxon>Insecta</taxon>
        <taxon>Pterygota</taxon>
        <taxon>Neoptera</taxon>
        <taxon>Paraneoptera</taxon>
        <taxon>Hemiptera</taxon>
        <taxon>Sternorrhyncha</taxon>
        <taxon>Aphidomorpha</taxon>
        <taxon>Aphidoidea</taxon>
        <taxon>Aphididae</taxon>
        <taxon>Aphidini</taxon>
        <taxon>Aphis</taxon>
        <taxon>Aphis</taxon>
    </lineage>
</organism>
<reference evidence="3 4" key="1">
    <citation type="submission" date="2019-08" db="EMBL/GenBank/DDBJ databases">
        <title>The genome of the soybean aphid Biotype 1, its phylome, world population structure and adaptation to the North American continent.</title>
        <authorList>
            <person name="Giordano R."/>
            <person name="Donthu R.K."/>
            <person name="Hernandez A.G."/>
            <person name="Wright C.L."/>
            <person name="Zimin A.V."/>
        </authorList>
    </citation>
    <scope>NUCLEOTIDE SEQUENCE [LARGE SCALE GENOMIC DNA]</scope>
    <source>
        <tissue evidence="3">Whole aphids</tissue>
    </source>
</reference>
<dbReference type="InterPro" id="IPR012337">
    <property type="entry name" value="RNaseH-like_sf"/>
</dbReference>
<dbReference type="PANTHER" id="PTHR37162:SF1">
    <property type="entry name" value="BED-TYPE DOMAIN-CONTAINING PROTEIN"/>
    <property type="match status" value="1"/>
</dbReference>
<protein>
    <recommendedName>
        <fullName evidence="2">HAT C-terminal dimerisation domain-containing protein</fullName>
    </recommendedName>
</protein>
<feature type="signal peptide" evidence="1">
    <location>
        <begin position="1"/>
        <end position="19"/>
    </location>
</feature>
<gene>
    <name evidence="3" type="ORF">AGLY_012173</name>
</gene>
<feature type="domain" description="HAT C-terminal dimerisation" evidence="2">
    <location>
        <begin position="354"/>
        <end position="404"/>
    </location>
</feature>
<evidence type="ECO:0000313" key="4">
    <source>
        <dbReference type="Proteomes" id="UP000475862"/>
    </source>
</evidence>
<evidence type="ECO:0000313" key="3">
    <source>
        <dbReference type="EMBL" id="KAE9528598.1"/>
    </source>
</evidence>
<accession>A0A6G0TBG4</accession>
<dbReference type="SUPFAM" id="SSF53098">
    <property type="entry name" value="Ribonuclease H-like"/>
    <property type="match status" value="1"/>
</dbReference>
<dbReference type="InterPro" id="IPR008906">
    <property type="entry name" value="HATC_C_dom"/>
</dbReference>
<keyword evidence="4" id="KW-1185">Reference proteome</keyword>